<proteinExistence type="predicted"/>
<feature type="transmembrane region" description="Helical" evidence="1">
    <location>
        <begin position="145"/>
        <end position="164"/>
    </location>
</feature>
<keyword evidence="1" id="KW-0812">Transmembrane</keyword>
<name>A0A2K8NB70_9BACL</name>
<keyword evidence="1" id="KW-1133">Transmembrane helix</keyword>
<evidence type="ECO:0000313" key="2">
    <source>
        <dbReference type="EMBL" id="ATY86553.1"/>
    </source>
</evidence>
<protein>
    <submittedName>
        <fullName evidence="2">Uncharacterized protein</fullName>
    </submittedName>
</protein>
<gene>
    <name evidence="2" type="ORF">CVV65_10515</name>
</gene>
<dbReference type="RefSeq" id="WP_100669420.1">
    <property type="nucleotide sequence ID" value="NZ_CP024955.1"/>
</dbReference>
<sequence length="167" mass="18272">MKARNIIFPIWFLWLLPPVIILVVVGNFLLDSLVLVAVYTLAGVPRITNQSLKTLYKSSILKVVLFGFVADLVGVITLLAVTGLPLSIPPSLVSAVNLNPFTNVGAFLTVLGAIILSALCIYALNYFFTFKRIVAEKVTRTKLSATLAVITAPWTFLLPTSWFYPGM</sequence>
<reference evidence="3" key="1">
    <citation type="submission" date="2017-11" db="EMBL/GenBank/DDBJ databases">
        <title>Complete Genome Sequence of Kyrpidia sp. Strain EA-1, a thermophilic, hydrogen-oxidizing Bacterium, isolated from the Azores.</title>
        <authorList>
            <person name="Reiner J.E."/>
            <person name="Lapp C.J."/>
            <person name="Bunk B."/>
            <person name="Gescher J."/>
        </authorList>
    </citation>
    <scope>NUCLEOTIDE SEQUENCE [LARGE SCALE GENOMIC DNA]</scope>
    <source>
        <strain evidence="3">EA-1</strain>
    </source>
</reference>
<accession>A0A2K8NB70</accession>
<dbReference type="Proteomes" id="UP000231932">
    <property type="component" value="Chromosome"/>
</dbReference>
<feature type="transmembrane region" description="Helical" evidence="1">
    <location>
        <begin position="104"/>
        <end position="124"/>
    </location>
</feature>
<dbReference type="AlphaFoldDB" id="A0A2K8NB70"/>
<keyword evidence="1" id="KW-0472">Membrane</keyword>
<evidence type="ECO:0000256" key="1">
    <source>
        <dbReference type="SAM" id="Phobius"/>
    </source>
</evidence>
<organism evidence="2 3">
    <name type="scientific">Kyrpidia spormannii</name>
    <dbReference type="NCBI Taxonomy" id="2055160"/>
    <lineage>
        <taxon>Bacteria</taxon>
        <taxon>Bacillati</taxon>
        <taxon>Bacillota</taxon>
        <taxon>Bacilli</taxon>
        <taxon>Bacillales</taxon>
        <taxon>Alicyclobacillaceae</taxon>
        <taxon>Kyrpidia</taxon>
    </lineage>
</organism>
<dbReference type="EMBL" id="CP024955">
    <property type="protein sequence ID" value="ATY86553.1"/>
    <property type="molecule type" value="Genomic_DNA"/>
</dbReference>
<dbReference type="KEGG" id="kyr:CVV65_10515"/>
<evidence type="ECO:0000313" key="3">
    <source>
        <dbReference type="Proteomes" id="UP000231932"/>
    </source>
</evidence>
<keyword evidence="3" id="KW-1185">Reference proteome</keyword>
<feature type="transmembrane region" description="Helical" evidence="1">
    <location>
        <begin position="12"/>
        <end position="42"/>
    </location>
</feature>
<feature type="transmembrane region" description="Helical" evidence="1">
    <location>
        <begin position="63"/>
        <end position="84"/>
    </location>
</feature>
<dbReference type="OrthoDB" id="2085510at2"/>